<feature type="domain" description="Copper amine oxidase-like N-terminal" evidence="1">
    <location>
        <begin position="791"/>
        <end position="900"/>
    </location>
</feature>
<sequence length="901" mass="96290">MPQLTPQARHKRSRFILPFLAGVLVFTGPLNAGFPPVAHAASVSEKAALTYKLVKQSETTVTSGVRQINYAWVPSDASKPTEMLYVLQVDLKNPYVQLNAMGGPKGSVTARQSVGAMATETGAVAGINGDVFRTNISSEGVPMGAQITNGQLLVSTEKLKGMYAFGVTKDKKPIIDSFTFSGSVTAADGVTTFPLAGLNKSAYRTEPDKAYSHVDALYMYTNAWTAPERPTNSAATPTEALVVDGIVTEVSVDSPITTPIPANGYILRGHGKKTASNFITAHLAVGDRITSQYSLQTADGKSYNQEDFQMMVSGHTLLLDNGAAVPFTRDVSGVDGAYARGRTAVGYSQDGGTAYLLTVEENGGREGVTLKELQQMMVELNVWKAVNLDGGSSTTMVTRPLGEFQTQLTHPTIYGTTQRQVTNGIGVYTTAPQGSLEGIAASGPRTLFIGQTATYSLKAYDNYFNPMDPNGLQPTWNLDKPLGTFTDGTLLVAQQGTAELSVNAGSATDKIPLEVVGEAQIAKLTVEPNSTVLKPGAVISVPVKAQLTDGRLLPVPASSIVWEYRGFTATNADGRITVDKVQNNIQTGYAIARYDGFGAVATLSSSTEQSLENFEQVTYNVGFSGTPAETVGTASIATGIPGRETSKVLLLDYDFTMATGKKYANALLNEGKGIAMNGSPNALTLDVWGDQSMNWLRAEFIDANGKAAFATIADHVNWSGWKNIRIDLTAAGLKLPAKLNKLYLVDDITGQDERARSGELAFDNLALQYPSDLSQVAHPTVVMTVGKTAATVDGEKVKLPGAPFVQKGTSTNYLPLRFVADSLGAQVVWNNKEKRVTVLRGDRMLELWVGNENMTVNGVRQPVTVPPVVIKGSVYVPVRVISEQLGQKVDWVSKTKTITIH</sequence>
<dbReference type="InterPro" id="IPR036582">
    <property type="entry name" value="Mao_N_sf"/>
</dbReference>
<evidence type="ECO:0000259" key="1">
    <source>
        <dbReference type="Pfam" id="PF07833"/>
    </source>
</evidence>
<dbReference type="OrthoDB" id="9809781at2"/>
<evidence type="ECO:0000313" key="3">
    <source>
        <dbReference type="EMBL" id="RED57619.1"/>
    </source>
</evidence>
<dbReference type="RefSeq" id="WP_115993911.1">
    <property type="nucleotide sequence ID" value="NZ_QRDY01000010.1"/>
</dbReference>
<dbReference type="Proteomes" id="UP000256869">
    <property type="component" value="Unassembled WGS sequence"/>
</dbReference>
<organism evidence="3 4">
    <name type="scientific">Cohnella lupini</name>
    <dbReference type="NCBI Taxonomy" id="1294267"/>
    <lineage>
        <taxon>Bacteria</taxon>
        <taxon>Bacillati</taxon>
        <taxon>Bacillota</taxon>
        <taxon>Bacilli</taxon>
        <taxon>Bacillales</taxon>
        <taxon>Paenibacillaceae</taxon>
        <taxon>Cohnella</taxon>
    </lineage>
</organism>
<evidence type="ECO:0000313" key="4">
    <source>
        <dbReference type="Proteomes" id="UP000256869"/>
    </source>
</evidence>
<name>A0A3D9I7V6_9BACL</name>
<protein>
    <submittedName>
        <fullName evidence="3">Copper amine oxidase-like protein</fullName>
    </submittedName>
</protein>
<reference evidence="3 4" key="1">
    <citation type="submission" date="2018-07" db="EMBL/GenBank/DDBJ databases">
        <title>Genomic Encyclopedia of Type Strains, Phase III (KMG-III): the genomes of soil and plant-associated and newly described type strains.</title>
        <authorList>
            <person name="Whitman W."/>
        </authorList>
    </citation>
    <scope>NUCLEOTIDE SEQUENCE [LARGE SCALE GENOMIC DNA]</scope>
    <source>
        <strain evidence="3 4">CECT 8236</strain>
    </source>
</reference>
<feature type="domain" description="Phosphodiester glycosidase" evidence="2">
    <location>
        <begin position="242"/>
        <end position="428"/>
    </location>
</feature>
<accession>A0A3D9I7V6</accession>
<dbReference type="InterPro" id="IPR018711">
    <property type="entry name" value="NAGPA"/>
</dbReference>
<dbReference type="EMBL" id="QRDY01000010">
    <property type="protein sequence ID" value="RED57619.1"/>
    <property type="molecule type" value="Genomic_DNA"/>
</dbReference>
<dbReference type="PANTHER" id="PTHR40446">
    <property type="entry name" value="N-ACETYLGLUCOSAMINE-1-PHOSPHODIESTER ALPHA-N-ACETYLGLUCOSAMINIDASE"/>
    <property type="match status" value="1"/>
</dbReference>
<dbReference type="InterPro" id="IPR012854">
    <property type="entry name" value="Cu_amine_oxidase-like_N"/>
</dbReference>
<dbReference type="PANTHER" id="PTHR40446:SF2">
    <property type="entry name" value="N-ACETYLGLUCOSAMINE-1-PHOSPHODIESTER ALPHA-N-ACETYLGLUCOSAMINIDASE"/>
    <property type="match status" value="1"/>
</dbReference>
<proteinExistence type="predicted"/>
<dbReference type="AlphaFoldDB" id="A0A3D9I7V6"/>
<dbReference type="Pfam" id="PF07833">
    <property type="entry name" value="Cu_amine_oxidN1"/>
    <property type="match status" value="1"/>
</dbReference>
<dbReference type="Gene3D" id="3.30.457.10">
    <property type="entry name" value="Copper amine oxidase-like, N-terminal domain"/>
    <property type="match status" value="1"/>
</dbReference>
<dbReference type="Pfam" id="PF09992">
    <property type="entry name" value="NAGPA"/>
    <property type="match status" value="1"/>
</dbReference>
<keyword evidence="4" id="KW-1185">Reference proteome</keyword>
<comment type="caution">
    <text evidence="3">The sequence shown here is derived from an EMBL/GenBank/DDBJ whole genome shotgun (WGS) entry which is preliminary data.</text>
</comment>
<evidence type="ECO:0000259" key="2">
    <source>
        <dbReference type="Pfam" id="PF09992"/>
    </source>
</evidence>
<gene>
    <name evidence="3" type="ORF">DFP95_11092</name>
</gene>
<dbReference type="SUPFAM" id="SSF55383">
    <property type="entry name" value="Copper amine oxidase, domain N"/>
    <property type="match status" value="1"/>
</dbReference>